<organism evidence="2 3">
    <name type="scientific">Lepraria neglecta</name>
    <dbReference type="NCBI Taxonomy" id="209136"/>
    <lineage>
        <taxon>Eukaryota</taxon>
        <taxon>Fungi</taxon>
        <taxon>Dikarya</taxon>
        <taxon>Ascomycota</taxon>
        <taxon>Pezizomycotina</taxon>
        <taxon>Lecanoromycetes</taxon>
        <taxon>OSLEUM clade</taxon>
        <taxon>Lecanoromycetidae</taxon>
        <taxon>Lecanorales</taxon>
        <taxon>Lecanorineae</taxon>
        <taxon>Stereocaulaceae</taxon>
        <taxon>Lepraria</taxon>
    </lineage>
</organism>
<dbReference type="Proteomes" id="UP001276659">
    <property type="component" value="Unassembled WGS sequence"/>
</dbReference>
<keyword evidence="3" id="KW-1185">Reference proteome</keyword>
<evidence type="ECO:0000256" key="1">
    <source>
        <dbReference type="SAM" id="MobiDB-lite"/>
    </source>
</evidence>
<accession>A0AAD9YY30</accession>
<feature type="compositionally biased region" description="Polar residues" evidence="1">
    <location>
        <begin position="11"/>
        <end position="27"/>
    </location>
</feature>
<evidence type="ECO:0000313" key="2">
    <source>
        <dbReference type="EMBL" id="KAK3167436.1"/>
    </source>
</evidence>
<gene>
    <name evidence="2" type="ORF">OEA41_010563</name>
</gene>
<proteinExistence type="predicted"/>
<feature type="compositionally biased region" description="Low complexity" evidence="1">
    <location>
        <begin position="28"/>
        <end position="45"/>
    </location>
</feature>
<dbReference type="EMBL" id="JASNWA010000011">
    <property type="protein sequence ID" value="KAK3167436.1"/>
    <property type="molecule type" value="Genomic_DNA"/>
</dbReference>
<comment type="caution">
    <text evidence="2">The sequence shown here is derived from an EMBL/GenBank/DDBJ whole genome shotgun (WGS) entry which is preliminary data.</text>
</comment>
<sequence length="125" mass="13654">MVPPHAHAAKPTTQSARTASTRNQTKLSSAKGSSSHSLPSIHQSPPSKPNSYVQILESQHTQLIAGLQELYRRIQSGESFPTSSALEPAHYGQPLTHKILEALGVLQGDEWDDNNGEDFENDPSW</sequence>
<reference evidence="2" key="1">
    <citation type="submission" date="2022-11" db="EMBL/GenBank/DDBJ databases">
        <title>Chromosomal genome sequence assembly and mating type (MAT) locus characterization of the leprose asexual lichenized fungus Lepraria neglecta (Nyl.) Erichsen.</title>
        <authorList>
            <person name="Allen J.L."/>
            <person name="Pfeffer B."/>
        </authorList>
    </citation>
    <scope>NUCLEOTIDE SEQUENCE</scope>
    <source>
        <strain evidence="2">Allen 5258</strain>
    </source>
</reference>
<evidence type="ECO:0000313" key="3">
    <source>
        <dbReference type="Proteomes" id="UP001276659"/>
    </source>
</evidence>
<protein>
    <submittedName>
        <fullName evidence="2">Uncharacterized protein</fullName>
    </submittedName>
</protein>
<dbReference type="AlphaFoldDB" id="A0AAD9YY30"/>
<name>A0AAD9YY30_9LECA</name>
<feature type="region of interest" description="Disordered" evidence="1">
    <location>
        <begin position="1"/>
        <end position="52"/>
    </location>
</feature>